<feature type="transmembrane region" description="Helical" evidence="9">
    <location>
        <begin position="454"/>
        <end position="472"/>
    </location>
</feature>
<gene>
    <name evidence="11" type="ORF">DLAC_08125</name>
</gene>
<comment type="caution">
    <text evidence="11">The sequence shown here is derived from an EMBL/GenBank/DDBJ whole genome shotgun (WGS) entry which is preliminary data.</text>
</comment>
<organism evidence="11 12">
    <name type="scientific">Tieghemostelium lacteum</name>
    <name type="common">Slime mold</name>
    <name type="synonym">Dictyostelium lacteum</name>
    <dbReference type="NCBI Taxonomy" id="361077"/>
    <lineage>
        <taxon>Eukaryota</taxon>
        <taxon>Amoebozoa</taxon>
        <taxon>Evosea</taxon>
        <taxon>Eumycetozoa</taxon>
        <taxon>Dictyostelia</taxon>
        <taxon>Dictyosteliales</taxon>
        <taxon>Raperosteliaceae</taxon>
        <taxon>Tieghemostelium</taxon>
    </lineage>
</organism>
<keyword evidence="12" id="KW-1185">Reference proteome</keyword>
<comment type="similarity">
    <text evidence="2">Belongs to the ABC transporter superfamily. ABCA family.</text>
</comment>
<dbReference type="GO" id="GO:0005319">
    <property type="term" value="F:lipid transporter activity"/>
    <property type="evidence" value="ECO:0007669"/>
    <property type="project" value="TreeGrafter"/>
</dbReference>
<evidence type="ECO:0000256" key="1">
    <source>
        <dbReference type="ARBA" id="ARBA00004141"/>
    </source>
</evidence>
<dbReference type="InterPro" id="IPR003439">
    <property type="entry name" value="ABC_transporter-like_ATP-bd"/>
</dbReference>
<name>A0A151ZB74_TIELA</name>
<dbReference type="FunFam" id="3.40.50.300:FF:000335">
    <property type="entry name" value="ATP binding cassette subfamily A member 5"/>
    <property type="match status" value="1"/>
</dbReference>
<keyword evidence="7 9" id="KW-1133">Transmembrane helix</keyword>
<dbReference type="OMA" id="WQIQNTS"/>
<dbReference type="InterPro" id="IPR013525">
    <property type="entry name" value="ABC2_TM"/>
</dbReference>
<feature type="transmembrane region" description="Helical" evidence="9">
    <location>
        <begin position="281"/>
        <end position="308"/>
    </location>
</feature>
<reference evidence="11 12" key="1">
    <citation type="submission" date="2015-12" db="EMBL/GenBank/DDBJ databases">
        <title>Dictyostelia acquired genes for synthesis and detection of signals that induce cell-type specialization by lateral gene transfer from prokaryotes.</title>
        <authorList>
            <person name="Gloeckner G."/>
            <person name="Schaap P."/>
        </authorList>
    </citation>
    <scope>NUCLEOTIDE SEQUENCE [LARGE SCALE GENOMIC DNA]</scope>
    <source>
        <strain evidence="11 12">TK</strain>
    </source>
</reference>
<dbReference type="InterPro" id="IPR026082">
    <property type="entry name" value="ABCA"/>
</dbReference>
<evidence type="ECO:0000256" key="6">
    <source>
        <dbReference type="ARBA" id="ARBA00022840"/>
    </source>
</evidence>
<dbReference type="AlphaFoldDB" id="A0A151ZB74"/>
<dbReference type="GO" id="GO:0016887">
    <property type="term" value="F:ATP hydrolysis activity"/>
    <property type="evidence" value="ECO:0007669"/>
    <property type="project" value="InterPro"/>
</dbReference>
<feature type="domain" description="ABC transporter" evidence="10">
    <location>
        <begin position="537"/>
        <end position="765"/>
    </location>
</feature>
<dbReference type="OrthoDB" id="17471at2759"/>
<dbReference type="Pfam" id="PF00005">
    <property type="entry name" value="ABC_tran"/>
    <property type="match status" value="1"/>
</dbReference>
<evidence type="ECO:0000256" key="8">
    <source>
        <dbReference type="ARBA" id="ARBA00023136"/>
    </source>
</evidence>
<dbReference type="PROSITE" id="PS50893">
    <property type="entry name" value="ABC_TRANSPORTER_2"/>
    <property type="match status" value="1"/>
</dbReference>
<comment type="subcellular location">
    <subcellularLocation>
        <location evidence="1">Membrane</location>
        <topology evidence="1">Multi-pass membrane protein</topology>
    </subcellularLocation>
</comment>
<proteinExistence type="inferred from homology"/>
<feature type="transmembrane region" description="Helical" evidence="9">
    <location>
        <begin position="32"/>
        <end position="52"/>
    </location>
</feature>
<keyword evidence="6" id="KW-0067">ATP-binding</keyword>
<dbReference type="InterPro" id="IPR027417">
    <property type="entry name" value="P-loop_NTPase"/>
</dbReference>
<feature type="transmembrane region" description="Helical" evidence="9">
    <location>
        <begin position="320"/>
        <end position="344"/>
    </location>
</feature>
<dbReference type="InterPro" id="IPR003593">
    <property type="entry name" value="AAA+_ATPase"/>
</dbReference>
<keyword evidence="5" id="KW-0547">Nucleotide-binding</keyword>
<dbReference type="PANTHER" id="PTHR19229">
    <property type="entry name" value="ATP-BINDING CASSETTE TRANSPORTER SUBFAMILY A ABCA"/>
    <property type="match status" value="1"/>
</dbReference>
<evidence type="ECO:0000313" key="12">
    <source>
        <dbReference type="Proteomes" id="UP000076078"/>
    </source>
</evidence>
<dbReference type="GO" id="GO:0005524">
    <property type="term" value="F:ATP binding"/>
    <property type="evidence" value="ECO:0007669"/>
    <property type="project" value="UniProtKB-KW"/>
</dbReference>
<protein>
    <submittedName>
        <fullName evidence="11">ABC transporter A family protein</fullName>
    </submittedName>
</protein>
<evidence type="ECO:0000256" key="5">
    <source>
        <dbReference type="ARBA" id="ARBA00022741"/>
    </source>
</evidence>
<evidence type="ECO:0000256" key="4">
    <source>
        <dbReference type="ARBA" id="ARBA00022692"/>
    </source>
</evidence>
<evidence type="ECO:0000313" key="11">
    <source>
        <dbReference type="EMBL" id="KYQ91202.1"/>
    </source>
</evidence>
<dbReference type="InParanoid" id="A0A151ZB74"/>
<dbReference type="PROSITE" id="PS00211">
    <property type="entry name" value="ABC_TRANSPORTER_1"/>
    <property type="match status" value="1"/>
</dbReference>
<feature type="transmembrane region" description="Helical" evidence="9">
    <location>
        <begin position="236"/>
        <end position="261"/>
    </location>
</feature>
<dbReference type="Pfam" id="PF12698">
    <property type="entry name" value="ABC2_membrane_3"/>
    <property type="match status" value="1"/>
</dbReference>
<evidence type="ECO:0000256" key="9">
    <source>
        <dbReference type="SAM" id="Phobius"/>
    </source>
</evidence>
<dbReference type="SUPFAM" id="SSF52540">
    <property type="entry name" value="P-loop containing nucleoside triphosphate hydrolases"/>
    <property type="match status" value="1"/>
</dbReference>
<feature type="transmembrane region" description="Helical" evidence="9">
    <location>
        <begin position="351"/>
        <end position="376"/>
    </location>
</feature>
<dbReference type="SMART" id="SM00382">
    <property type="entry name" value="AAA"/>
    <property type="match status" value="1"/>
</dbReference>
<accession>A0A151ZB74</accession>
<dbReference type="CDD" id="cd03263">
    <property type="entry name" value="ABC_subfamily_A"/>
    <property type="match status" value="1"/>
</dbReference>
<dbReference type="Proteomes" id="UP000076078">
    <property type="component" value="Unassembled WGS sequence"/>
</dbReference>
<keyword evidence="8 9" id="KW-0472">Membrane</keyword>
<sequence>MHQSSDRVVKASKFQQLIVLLYKQSLLMRRHFGLSIVKFGTPIIMMVLYIAVYTSLKSTVYTTYEPQPLLMEYKTYSNYLIGYSDNGFPNLNSLVNSVAEFLDLEVGKDIVALDPVYQNNITMYYNRLGKEGVKTYFAVFEFDSNTQYQYYSHVDTIYTLMYNSQDQTYPNPLIFNLNYYNVDFDSPELQYGYTIQVAIENAIAKMKLGPDADISINLKKPPSIIESSGSPPSTQLMPAFTLLFVFVGYTLPFIVFLQQIVDEKERKIRSYFRTFGVYDELYLLAWYIDGLITTIYTTAVFMIFGYSFTGFTPFHFTTPSLIFSILITYGIALYAFAVLLSTVLSKTKAAVIIGVVLFLFGILYGLFSCLLGDLLYNIWSKKPYIVTIIFDILPPTNFIKIFSDISYPSVKTIANAVLDASSSGEPATYTWNTFMKQIVVGKDKFFGLPSPYESLNILFFLTFLYLFLAWYFDKVLASEFGGKRPWNFLFTSQYWSPVHFYKQFNEYELTGRDRSHDTDLQAENVSINPTNYQNHALIIRNLYKAYGENQAVNGLNLSAEKGKVLALLGHNGCGKTSTINMLVGQSNPDSGFIAVHGYDVQDQIQFIQPLVGFCPQHDIYWPYFTAREHLYILLLAKEQRSNINKDINDILKEVRLHQVADNHVSTYSGGMRRRLSVALSIVGNPQVCILDEPTTGIDPMNAKILRNLIKSLKKDKLIILTTHSMAEAESLGDKIAIMNKGKLATVGTPLYLKNKYNMGYKLNLISNNIEQCKILVQSRIRTAVFDKVNSNSISYIISNLDDLSDFLRYLVSDKASQELISDWQIQNTSLEDVFLRIVHN</sequence>
<dbReference type="EMBL" id="LODT01000035">
    <property type="protein sequence ID" value="KYQ91202.1"/>
    <property type="molecule type" value="Genomic_DNA"/>
</dbReference>
<evidence type="ECO:0000256" key="2">
    <source>
        <dbReference type="ARBA" id="ARBA00008869"/>
    </source>
</evidence>
<dbReference type="GO" id="GO:0016020">
    <property type="term" value="C:membrane"/>
    <property type="evidence" value="ECO:0007669"/>
    <property type="project" value="UniProtKB-SubCell"/>
</dbReference>
<keyword evidence="3" id="KW-0813">Transport</keyword>
<evidence type="ECO:0000256" key="3">
    <source>
        <dbReference type="ARBA" id="ARBA00022448"/>
    </source>
</evidence>
<evidence type="ECO:0000259" key="10">
    <source>
        <dbReference type="PROSITE" id="PS50893"/>
    </source>
</evidence>
<dbReference type="InterPro" id="IPR017871">
    <property type="entry name" value="ABC_transporter-like_CS"/>
</dbReference>
<dbReference type="GO" id="GO:0030587">
    <property type="term" value="P:sorocarp development"/>
    <property type="evidence" value="ECO:0007669"/>
    <property type="project" value="UniProtKB-ARBA"/>
</dbReference>
<dbReference type="Gene3D" id="3.40.50.300">
    <property type="entry name" value="P-loop containing nucleotide triphosphate hydrolases"/>
    <property type="match status" value="1"/>
</dbReference>
<evidence type="ECO:0000256" key="7">
    <source>
        <dbReference type="ARBA" id="ARBA00022989"/>
    </source>
</evidence>
<dbReference type="GO" id="GO:0140359">
    <property type="term" value="F:ABC-type transporter activity"/>
    <property type="evidence" value="ECO:0007669"/>
    <property type="project" value="InterPro"/>
</dbReference>
<keyword evidence="4 9" id="KW-0812">Transmembrane</keyword>